<organism evidence="1 2">
    <name type="scientific">Aspergillus fijiensis CBS 313.89</name>
    <dbReference type="NCBI Taxonomy" id="1448319"/>
    <lineage>
        <taxon>Eukaryota</taxon>
        <taxon>Fungi</taxon>
        <taxon>Dikarya</taxon>
        <taxon>Ascomycota</taxon>
        <taxon>Pezizomycotina</taxon>
        <taxon>Eurotiomycetes</taxon>
        <taxon>Eurotiomycetidae</taxon>
        <taxon>Eurotiales</taxon>
        <taxon>Aspergillaceae</taxon>
        <taxon>Aspergillus</taxon>
    </lineage>
</organism>
<evidence type="ECO:0000313" key="2">
    <source>
        <dbReference type="Proteomes" id="UP000249789"/>
    </source>
</evidence>
<accession>A0A8G1RZ43</accession>
<gene>
    <name evidence="1" type="ORF">BO72DRAFT_444353</name>
</gene>
<dbReference type="RefSeq" id="XP_040805859.1">
    <property type="nucleotide sequence ID" value="XM_040943783.1"/>
</dbReference>
<dbReference type="VEuPathDB" id="FungiDB:BO72DRAFT_444353"/>
<dbReference type="GeneID" id="63861116"/>
<reference evidence="1 2" key="1">
    <citation type="submission" date="2018-02" db="EMBL/GenBank/DDBJ databases">
        <title>The genomes of Aspergillus section Nigri reveals drivers in fungal speciation.</title>
        <authorList>
            <consortium name="DOE Joint Genome Institute"/>
            <person name="Vesth T.C."/>
            <person name="Nybo J."/>
            <person name="Theobald S."/>
            <person name="Brandl J."/>
            <person name="Frisvad J.C."/>
            <person name="Nielsen K.F."/>
            <person name="Lyhne E.K."/>
            <person name="Kogle M.E."/>
            <person name="Kuo A."/>
            <person name="Riley R."/>
            <person name="Clum A."/>
            <person name="Nolan M."/>
            <person name="Lipzen A."/>
            <person name="Salamov A."/>
            <person name="Henrissat B."/>
            <person name="Wiebenga A."/>
            <person name="De vries R.P."/>
            <person name="Grigoriev I.V."/>
            <person name="Mortensen U.H."/>
            <person name="Andersen M.R."/>
            <person name="Baker S.E."/>
        </authorList>
    </citation>
    <scope>NUCLEOTIDE SEQUENCE [LARGE SCALE GENOMIC DNA]</scope>
    <source>
        <strain evidence="1 2">CBS 313.89</strain>
    </source>
</reference>
<keyword evidence="2" id="KW-1185">Reference proteome</keyword>
<proteinExistence type="predicted"/>
<protein>
    <submittedName>
        <fullName evidence="1">Uncharacterized protein</fullName>
    </submittedName>
</protein>
<name>A0A8G1RZ43_9EURO</name>
<evidence type="ECO:0000313" key="1">
    <source>
        <dbReference type="EMBL" id="RAK81849.1"/>
    </source>
</evidence>
<dbReference type="OrthoDB" id="4504092at2759"/>
<dbReference type="AlphaFoldDB" id="A0A8G1RZ43"/>
<dbReference type="EMBL" id="KZ824624">
    <property type="protein sequence ID" value="RAK81849.1"/>
    <property type="molecule type" value="Genomic_DNA"/>
</dbReference>
<sequence>MTLATQSEDYFSKGSRRACEVRTIYLVSETQINRIKLLLKNGKRSPLKTTDWGELVWRGWLEFRFLKAAGKGTRARRSRVVVEYGSKIASKPQQPDTVAFGFWGKITGIHQTNRYGNARRHSMCDLRPPALLYYLVQLSLPYSPPKSNWQKFLEGCKALFGY</sequence>
<dbReference type="Proteomes" id="UP000249789">
    <property type="component" value="Unassembled WGS sequence"/>
</dbReference>